<dbReference type="GeneID" id="113688163"/>
<keyword evidence="2" id="KW-1185">Reference proteome</keyword>
<dbReference type="Pfam" id="PF16719">
    <property type="entry name" value="SAWADEE"/>
    <property type="match status" value="1"/>
</dbReference>
<dbReference type="PANTHER" id="PTHR36384:SF1">
    <property type="entry name" value="SAWADEE PROTEIN"/>
    <property type="match status" value="1"/>
</dbReference>
<evidence type="ECO:0000313" key="2">
    <source>
        <dbReference type="Proteomes" id="UP001652660"/>
    </source>
</evidence>
<dbReference type="PANTHER" id="PTHR36384">
    <property type="entry name" value="SAWADEE PROTEIN"/>
    <property type="match status" value="1"/>
</dbReference>
<gene>
    <name evidence="3" type="primary">LOC113688163</name>
</gene>
<protein>
    <submittedName>
        <fullName evidence="3">Uncharacterized protein isoform X1</fullName>
    </submittedName>
</protein>
<proteinExistence type="predicted"/>
<dbReference type="RefSeq" id="XP_071906679.1">
    <property type="nucleotide sequence ID" value="XM_072050578.1"/>
</dbReference>
<evidence type="ECO:0000313" key="3">
    <source>
        <dbReference type="RefSeq" id="XP_071906679.1"/>
    </source>
</evidence>
<feature type="domain" description="SAWADEE" evidence="1">
    <location>
        <begin position="14"/>
        <end position="156"/>
    </location>
</feature>
<reference evidence="3" key="1">
    <citation type="submission" date="2025-08" db="UniProtKB">
        <authorList>
            <consortium name="RefSeq"/>
        </authorList>
    </citation>
    <scope>IDENTIFICATION</scope>
    <source>
        <tissue evidence="3">Leaves</tissue>
    </source>
</reference>
<evidence type="ECO:0000259" key="1">
    <source>
        <dbReference type="Pfam" id="PF16719"/>
    </source>
</evidence>
<organism evidence="2 3">
    <name type="scientific">Coffea arabica</name>
    <name type="common">Arabian coffee</name>
    <dbReference type="NCBI Taxonomy" id="13443"/>
    <lineage>
        <taxon>Eukaryota</taxon>
        <taxon>Viridiplantae</taxon>
        <taxon>Streptophyta</taxon>
        <taxon>Embryophyta</taxon>
        <taxon>Tracheophyta</taxon>
        <taxon>Spermatophyta</taxon>
        <taxon>Magnoliopsida</taxon>
        <taxon>eudicotyledons</taxon>
        <taxon>Gunneridae</taxon>
        <taxon>Pentapetalae</taxon>
        <taxon>asterids</taxon>
        <taxon>lamiids</taxon>
        <taxon>Gentianales</taxon>
        <taxon>Rubiaceae</taxon>
        <taxon>Ixoroideae</taxon>
        <taxon>Gardenieae complex</taxon>
        <taxon>Bertiereae - Coffeeae clade</taxon>
        <taxon>Coffeeae</taxon>
        <taxon>Coffea</taxon>
    </lineage>
</organism>
<accession>A0ABM4UHB8</accession>
<dbReference type="InterPro" id="IPR032001">
    <property type="entry name" value="SAWADEE_dom"/>
</dbReference>
<name>A0ABM4UHB8_COFAR</name>
<sequence>MADVMHEGHNTTGDYDIEYRSKDDDAWYSARVILDNDKKSLVVKFEGFSEASDLKFRADEFENQAAVDEFVKRFRSVSEQLQDRDCYQLVKGKKVCAALSFGLDDLRYYDAVVDDVRHQGHVLRDGEDECRCTFILCWLHGPRSGKLTIVNIANICTIQVAAPADLSIVSFAKFAKQNVQIACSKSCIVSTSTGRGPSKHKEVICLSSSVKSSAKSRSQDDDAVESFCGNRAKDEERVSLGADVDEDKGGYDTAESGRLHYILIDNLENDLSASSIRRFIHENTSVSPQAYLFPSRLSVPSASGAIASTSKKSLDQIYEFLINPSHLIVSARGRPWVIGKMVLSGAFQATLGSLPDESQDEFKKERLIKELQVVPSGTEAYKTAKQLRDLYIDFVNHEKLLYKRLAFEESRILKSSSSVETRNGHKRANACKYLNLCNLFAVD</sequence>
<dbReference type="Proteomes" id="UP001652660">
    <property type="component" value="Chromosome 5c"/>
</dbReference>
<dbReference type="Gene3D" id="2.30.30.140">
    <property type="match status" value="1"/>
</dbReference>